<accession>A0A918KLV8</accession>
<reference evidence="1 2" key="1">
    <citation type="journal article" date="2014" name="Int. J. Syst. Evol. Microbiol.">
        <title>Complete genome sequence of Corynebacterium casei LMG S-19264T (=DSM 44701T), isolated from a smear-ripened cheese.</title>
        <authorList>
            <consortium name="US DOE Joint Genome Institute (JGI-PGF)"/>
            <person name="Walter F."/>
            <person name="Albersmeier A."/>
            <person name="Kalinowski J."/>
            <person name="Ruckert C."/>
        </authorList>
    </citation>
    <scope>NUCLEOTIDE SEQUENCE [LARGE SCALE GENOMIC DNA]</scope>
    <source>
        <strain evidence="1 2">KCTC 23968</strain>
    </source>
</reference>
<comment type="caution">
    <text evidence="1">The sequence shown here is derived from an EMBL/GenBank/DDBJ whole genome shotgun (WGS) entry which is preliminary data.</text>
</comment>
<organism evidence="1 2">
    <name type="scientific">Litorimonas cladophorae</name>
    <dbReference type="NCBI Taxonomy" id="1220491"/>
    <lineage>
        <taxon>Bacteria</taxon>
        <taxon>Pseudomonadati</taxon>
        <taxon>Pseudomonadota</taxon>
        <taxon>Alphaproteobacteria</taxon>
        <taxon>Maricaulales</taxon>
        <taxon>Robiginitomaculaceae</taxon>
    </lineage>
</organism>
<name>A0A918KLV8_9PROT</name>
<proteinExistence type="predicted"/>
<dbReference type="AlphaFoldDB" id="A0A918KLV8"/>
<dbReference type="PROSITE" id="PS51257">
    <property type="entry name" value="PROKAR_LIPOPROTEIN"/>
    <property type="match status" value="1"/>
</dbReference>
<protein>
    <recommendedName>
        <fullName evidence="3">Outer membrane protein beta-barrel domain-containing protein</fullName>
    </recommendedName>
</protein>
<evidence type="ECO:0000313" key="1">
    <source>
        <dbReference type="EMBL" id="GGX68631.1"/>
    </source>
</evidence>
<dbReference type="Proteomes" id="UP000600865">
    <property type="component" value="Unassembled WGS sequence"/>
</dbReference>
<dbReference type="RefSeq" id="WP_189584608.1">
    <property type="nucleotide sequence ID" value="NZ_BMYV01000002.1"/>
</dbReference>
<gene>
    <name evidence="1" type="ORF">GCM10011309_18070</name>
</gene>
<dbReference type="EMBL" id="BMYV01000002">
    <property type="protein sequence ID" value="GGX68631.1"/>
    <property type="molecule type" value="Genomic_DNA"/>
</dbReference>
<sequence>MRLIMLGTAAIALSGCSFLGLGDKKTNTHYNQQTGYYGQHAATPVSNKSCHSGNCLARWNLEGGVGTVLEGGKNIITASKAHDIAGQDFNSISFEKAYDPGVRVELGGSYALAPNTKVSLLGHYEKAEANQDRNWGTIGGQQLTGGLTDYKAFGGELGLRQYFKPTNGIIFNSIRPYVEGRAGVSKVDDIGVVGTQLGGAVFSAAEVPLYKDSWVGTAAGLVGVETPLTRYSTIGLETGVRYQGGLKSDNSVITPGSTLSGLNNNSGRVSIPVTLRGRYRF</sequence>
<evidence type="ECO:0000313" key="2">
    <source>
        <dbReference type="Proteomes" id="UP000600865"/>
    </source>
</evidence>
<dbReference type="Gene3D" id="2.40.160.20">
    <property type="match status" value="1"/>
</dbReference>
<evidence type="ECO:0008006" key="3">
    <source>
        <dbReference type="Google" id="ProtNLM"/>
    </source>
</evidence>
<keyword evidence="2" id="KW-1185">Reference proteome</keyword>